<dbReference type="RefSeq" id="WP_305946369.1">
    <property type="nucleotide sequence ID" value="NZ_JAUZVY010000007.1"/>
</dbReference>
<evidence type="ECO:0000256" key="9">
    <source>
        <dbReference type="ARBA" id="ARBA00023136"/>
    </source>
</evidence>
<keyword evidence="7" id="KW-0812">Transmembrane</keyword>
<dbReference type="Proteomes" id="UP001236258">
    <property type="component" value="Unassembled WGS sequence"/>
</dbReference>
<evidence type="ECO:0000256" key="6">
    <source>
        <dbReference type="ARBA" id="ARBA00022519"/>
    </source>
</evidence>
<dbReference type="InterPro" id="IPR022792">
    <property type="entry name" value="T2SS_protein-GspN"/>
</dbReference>
<evidence type="ECO:0000256" key="8">
    <source>
        <dbReference type="ARBA" id="ARBA00022927"/>
    </source>
</evidence>
<evidence type="ECO:0000256" key="4">
    <source>
        <dbReference type="ARBA" id="ARBA00022448"/>
    </source>
</evidence>
<comment type="subcellular location">
    <subcellularLocation>
        <location evidence="1">Cell inner membrane</location>
    </subcellularLocation>
</comment>
<keyword evidence="8" id="KW-0653">Protein transport</keyword>
<comment type="caution">
    <text evidence="11">The sequence shown here is derived from an EMBL/GenBank/DDBJ whole genome shotgun (WGS) entry which is preliminary data.</text>
</comment>
<evidence type="ECO:0000256" key="3">
    <source>
        <dbReference type="ARBA" id="ARBA00021563"/>
    </source>
</evidence>
<reference evidence="11 12" key="1">
    <citation type="submission" date="2023-08" db="EMBL/GenBank/DDBJ databases">
        <authorList>
            <person name="Joshi A."/>
            <person name="Thite S."/>
        </authorList>
    </citation>
    <scope>NUCLEOTIDE SEQUENCE [LARGE SCALE GENOMIC DNA]</scope>
    <source>
        <strain evidence="11 12">1E1</strain>
    </source>
</reference>
<keyword evidence="9" id="KW-0472">Membrane</keyword>
<protein>
    <recommendedName>
        <fullName evidence="3">Type II secretion system protein N</fullName>
    </recommendedName>
    <alternativeName>
        <fullName evidence="10">General secretion pathway protein N</fullName>
    </alternativeName>
</protein>
<evidence type="ECO:0000256" key="7">
    <source>
        <dbReference type="ARBA" id="ARBA00022692"/>
    </source>
</evidence>
<dbReference type="EMBL" id="JAUZVY010000007">
    <property type="protein sequence ID" value="MDP4530353.1"/>
    <property type="molecule type" value="Genomic_DNA"/>
</dbReference>
<sequence length="247" mass="27373">MSIKKLCALGFASYLLCLLVLTPASWWLKLAPLPPELRLGQVQGTLWQGQVQALSYQQLELRQLRWQLSPWRLFTGQLVVQLQAGDLAEQELAYLNGQLRYGLGGVQLRDSLLRYPVAQIAPMLQLPLPVGADGTLMLDIDAYQQGAPWCKTLQGQASWQQARLQPPTGWIDLQHIFASLACDNGELVLITDGQNPLGLDVTARLQAAGRFSVEGTLKPDASMPEEVHQAMQFVGAPDAEGRFRIRF</sequence>
<keyword evidence="12" id="KW-1185">Reference proteome</keyword>
<evidence type="ECO:0000256" key="1">
    <source>
        <dbReference type="ARBA" id="ARBA00004533"/>
    </source>
</evidence>
<dbReference type="PROSITE" id="PS01142">
    <property type="entry name" value="T2SP_N"/>
    <property type="match status" value="1"/>
</dbReference>
<organism evidence="11 12">
    <name type="scientific">Alkalimonas delamerensis</name>
    <dbReference type="NCBI Taxonomy" id="265981"/>
    <lineage>
        <taxon>Bacteria</taxon>
        <taxon>Pseudomonadati</taxon>
        <taxon>Pseudomonadota</taxon>
        <taxon>Gammaproteobacteria</taxon>
        <taxon>Alkalimonas</taxon>
    </lineage>
</organism>
<evidence type="ECO:0000256" key="2">
    <source>
        <dbReference type="ARBA" id="ARBA00007208"/>
    </source>
</evidence>
<accession>A0ABT9GTP5</accession>
<comment type="similarity">
    <text evidence="2">Belongs to the GSP N family.</text>
</comment>
<gene>
    <name evidence="11" type="ORF">Q3O59_15080</name>
</gene>
<keyword evidence="5" id="KW-1003">Cell membrane</keyword>
<dbReference type="Pfam" id="PF01203">
    <property type="entry name" value="T2SSN"/>
    <property type="match status" value="1"/>
</dbReference>
<keyword evidence="4" id="KW-0813">Transport</keyword>
<dbReference type="InterPro" id="IPR000645">
    <property type="entry name" value="T2SS_GspN_CS"/>
</dbReference>
<name>A0ABT9GTP5_9GAMM</name>
<evidence type="ECO:0000256" key="10">
    <source>
        <dbReference type="ARBA" id="ARBA00030772"/>
    </source>
</evidence>
<proteinExistence type="inferred from homology"/>
<keyword evidence="6" id="KW-0997">Cell inner membrane</keyword>
<evidence type="ECO:0000313" key="11">
    <source>
        <dbReference type="EMBL" id="MDP4530353.1"/>
    </source>
</evidence>
<evidence type="ECO:0000256" key="5">
    <source>
        <dbReference type="ARBA" id="ARBA00022475"/>
    </source>
</evidence>
<evidence type="ECO:0000313" key="12">
    <source>
        <dbReference type="Proteomes" id="UP001236258"/>
    </source>
</evidence>